<dbReference type="InterPro" id="IPR031325">
    <property type="entry name" value="RHS_repeat"/>
</dbReference>
<protein>
    <submittedName>
        <fullName evidence="6">DUF6531 domain-containing protein</fullName>
    </submittedName>
</protein>
<dbReference type="PANTHER" id="PTHR32305:SF15">
    <property type="entry name" value="PROTEIN RHSA-RELATED"/>
    <property type="match status" value="1"/>
</dbReference>
<feature type="domain" description="Teneurin-like YD-shell" evidence="5">
    <location>
        <begin position="788"/>
        <end position="931"/>
    </location>
</feature>
<evidence type="ECO:0000259" key="5">
    <source>
        <dbReference type="Pfam" id="PF25023"/>
    </source>
</evidence>
<gene>
    <name evidence="6" type="ORF">M4V62_14530</name>
</gene>
<reference evidence="6 7" key="1">
    <citation type="submission" date="2022-05" db="EMBL/GenBank/DDBJ databases">
        <authorList>
            <person name="Zhou X."/>
            <person name="Li K."/>
            <person name="Man Y."/>
        </authorList>
    </citation>
    <scope>NUCLEOTIDE SEQUENCE [LARGE SCALE GENOMIC DNA]</scope>
    <source>
        <strain evidence="6 7">MS405</strain>
    </source>
</reference>
<feature type="domain" description="DUF6531" evidence="4">
    <location>
        <begin position="269"/>
        <end position="341"/>
    </location>
</feature>
<dbReference type="Gene3D" id="2.180.10.10">
    <property type="entry name" value="RHS repeat-associated core"/>
    <property type="match status" value="3"/>
</dbReference>
<dbReference type="InterPro" id="IPR006530">
    <property type="entry name" value="YD"/>
</dbReference>
<accession>A0ABY4PTD8</accession>
<feature type="compositionally biased region" description="Basic and acidic residues" evidence="2">
    <location>
        <begin position="106"/>
        <end position="119"/>
    </location>
</feature>
<dbReference type="EMBL" id="CP097289">
    <property type="protein sequence ID" value="UQT56208.1"/>
    <property type="molecule type" value="Genomic_DNA"/>
</dbReference>
<evidence type="ECO:0000256" key="1">
    <source>
        <dbReference type="ARBA" id="ARBA00022737"/>
    </source>
</evidence>
<dbReference type="InterPro" id="IPR045351">
    <property type="entry name" value="DUF6531"/>
</dbReference>
<dbReference type="InterPro" id="IPR050708">
    <property type="entry name" value="T6SS_VgrG/RHS"/>
</dbReference>
<feature type="transmembrane region" description="Helical" evidence="3">
    <location>
        <begin position="163"/>
        <end position="192"/>
    </location>
</feature>
<dbReference type="Pfam" id="PF20148">
    <property type="entry name" value="DUF6531"/>
    <property type="match status" value="1"/>
</dbReference>
<sequence>MAGDALSTYWPELERAQALADKALVKGREAQGDLSSAQTRLTSADSWMDKAGKEADKYKDDKDSGKDVPKPDPDKVKAATRNANSAEKAQTAAKSDVSAAKSNLDAAKKMAEDARKMRQDAAGTAKKKLEDASDAGIQNRKWWEEVGDWVTDNWDTIVAVCKVVVAVLGIIAMIIGGPILGAIVLIAALVVLADTLHKYANGEAGLLDVAFAALDCIPGMKALTSLRGLAKGMKGLKAGLKGLGKGGLRRGADDALAKSKPAKGRCKNGDPIDMVSGEMLMEQTDVELPGLLPLILRRTHLSTYRWGQWYGDSWASTLDERLEIDSAGVLFASEDGMILTYPVPRPGTPILPVEGPLWPLNWDGDASGEIRISDSVTGRTRHFMPLPGIPPTDGPAVLPLAAISDRNGHRVTFERDASGAPTAVRHSGGYHLRVETGGDRITGLRLHTPGPEDTSTELVRYQYNTEGHLAEIYNSSETPYQLNYDDRARITSWTDRNSSWYRFTYDDQDRCIQGEGADGFLDCTINYDTDNRTTLYTDSLGHTTRYEYSERLQLTAETDPLENTTRTAWNSRDQLLSWTDPLGHTTRYAYDEAGNLTKVTQPDGNAATAVFNELHQPLTITDHDGLVWHHSYDERGNRLTVTDPVGAETHFTYDEAGRPVSVTDPLGRVQRAVCDSAGLTVAITDPLGQTTEAERDAFGRICTVTDPSGAVTRLTWTVEGLIARRELANGSVESWEWDGEGNILKYVDPAGHTTQHAYTHFALPTSRQDPDGTVHTFTYDTELQLTSVVNPQQLSWRYEFDAAGRLVAENDFNGRSLTYTHDASGRLTSRTNGAGEFIRYERDVFGQTLVAQADDDTVTSYSYDAYGRLTRATNRDASVELTYDAQGQVVRESVNGEVMSYTYDLAGRRTTRSTPSGKVSRWEYDAADRPTVLVLGRHRMEFQHNSAGYETSRHYGEGVTLAQSWDAVGRLADQTISTRSDATERVLRRRTYAYRADAQLKEIRGSDASSRRFDLDAVGRVTGVYSGDWTERYAYDSAGNLSHAEVTPAAAMRSNSDTTAAESTGSWEATGTLMHRSGRVRHQHDVQGRLVRRSRRLLNGQRQVWRYTWDAEDRLIGVTTPGGAAWRYLYDPLGRRIAKHLLDADGMVMERTEFAWDGSILAERTATDGTVTTWDYEPDSHRPLVQTDHSQADYDARFHAIVTDLVGTPTELVTADGNIAWQARTTLWGVEIPHEGTTDVECPLRFPGQYHDSESGLNYNYARHYDPEAARYVSADPLGLEPAPNHHAYVPNPLTWQDPLGLARRGPKDPINLSDGYRGRMDTFDIGHATDFEMHVYDKNGREVGLYGSNGWFDKHRLDSNVEVPQSVENRLKGEAVKFMRRTGRIGPRGTEDVSGDKWKRPRLKGSCG</sequence>
<name>A0ABY4PTD8_9ACTN</name>
<dbReference type="NCBIfam" id="TIGR01643">
    <property type="entry name" value="YD_repeat_2x"/>
    <property type="match status" value="15"/>
</dbReference>
<feature type="compositionally biased region" description="Polar residues" evidence="2">
    <location>
        <begin position="33"/>
        <end position="45"/>
    </location>
</feature>
<feature type="compositionally biased region" description="Basic and acidic residues" evidence="2">
    <location>
        <begin position="1390"/>
        <end position="1399"/>
    </location>
</feature>
<keyword evidence="3" id="KW-0472">Membrane</keyword>
<feature type="region of interest" description="Disordered" evidence="2">
    <location>
        <begin position="1385"/>
        <end position="1409"/>
    </location>
</feature>
<feature type="compositionally biased region" description="Basic and acidic residues" evidence="2">
    <location>
        <begin position="47"/>
        <end position="77"/>
    </location>
</feature>
<keyword evidence="3" id="KW-1133">Transmembrane helix</keyword>
<feature type="region of interest" description="Disordered" evidence="2">
    <location>
        <begin position="28"/>
        <end position="130"/>
    </location>
</feature>
<proteinExistence type="predicted"/>
<keyword evidence="7" id="KW-1185">Reference proteome</keyword>
<dbReference type="NCBIfam" id="TIGR03696">
    <property type="entry name" value="Rhs_assc_core"/>
    <property type="match status" value="1"/>
</dbReference>
<evidence type="ECO:0000313" key="6">
    <source>
        <dbReference type="EMBL" id="UQT56208.1"/>
    </source>
</evidence>
<keyword evidence="1" id="KW-0677">Repeat</keyword>
<keyword evidence="3" id="KW-0812">Transmembrane</keyword>
<dbReference type="InterPro" id="IPR022385">
    <property type="entry name" value="Rhs_assc_core"/>
</dbReference>
<dbReference type="PANTHER" id="PTHR32305">
    <property type="match status" value="1"/>
</dbReference>
<evidence type="ECO:0000313" key="7">
    <source>
        <dbReference type="Proteomes" id="UP000829992"/>
    </source>
</evidence>
<dbReference type="InterPro" id="IPR056823">
    <property type="entry name" value="TEN-like_YD-shell"/>
</dbReference>
<evidence type="ECO:0000256" key="3">
    <source>
        <dbReference type="SAM" id="Phobius"/>
    </source>
</evidence>
<dbReference type="Proteomes" id="UP000829992">
    <property type="component" value="Chromosome"/>
</dbReference>
<feature type="compositionally biased region" description="Basic residues" evidence="2">
    <location>
        <begin position="1400"/>
        <end position="1409"/>
    </location>
</feature>
<evidence type="ECO:0000256" key="2">
    <source>
        <dbReference type="SAM" id="MobiDB-lite"/>
    </source>
</evidence>
<dbReference type="Pfam" id="PF25023">
    <property type="entry name" value="TEN_YD-shell"/>
    <property type="match status" value="2"/>
</dbReference>
<organism evidence="6 7">
    <name type="scientific">Streptomyces durmitorensis</name>
    <dbReference type="NCBI Taxonomy" id="319947"/>
    <lineage>
        <taxon>Bacteria</taxon>
        <taxon>Bacillati</taxon>
        <taxon>Actinomycetota</taxon>
        <taxon>Actinomycetes</taxon>
        <taxon>Kitasatosporales</taxon>
        <taxon>Streptomycetaceae</taxon>
        <taxon>Streptomyces</taxon>
    </lineage>
</organism>
<feature type="domain" description="Teneurin-like YD-shell" evidence="5">
    <location>
        <begin position="1007"/>
        <end position="1276"/>
    </location>
</feature>
<evidence type="ECO:0000259" key="4">
    <source>
        <dbReference type="Pfam" id="PF20148"/>
    </source>
</evidence>
<dbReference type="Pfam" id="PF05593">
    <property type="entry name" value="RHS_repeat"/>
    <property type="match status" value="3"/>
</dbReference>